<evidence type="ECO:0000256" key="6">
    <source>
        <dbReference type="ARBA" id="ARBA00023295"/>
    </source>
</evidence>
<accession>A0A8S3YW62</accession>
<name>A0A8S3YW62_9EUPU</name>
<evidence type="ECO:0000256" key="3">
    <source>
        <dbReference type="ARBA" id="ARBA00012590"/>
    </source>
</evidence>
<evidence type="ECO:0000313" key="10">
    <source>
        <dbReference type="Proteomes" id="UP000678393"/>
    </source>
</evidence>
<feature type="chain" id="PRO_5035786754" description="endo-1,4-beta-xylanase" evidence="7">
    <location>
        <begin position="22"/>
        <end position="197"/>
    </location>
</feature>
<dbReference type="EC" id="3.2.1.8" evidence="3"/>
<dbReference type="PANTHER" id="PTHR31490:SF88">
    <property type="entry name" value="BETA-XYLANASE"/>
    <property type="match status" value="1"/>
</dbReference>
<keyword evidence="4" id="KW-0858">Xylan degradation</keyword>
<dbReference type="SUPFAM" id="SSF49785">
    <property type="entry name" value="Galactose-binding domain-like"/>
    <property type="match status" value="1"/>
</dbReference>
<keyword evidence="4" id="KW-0119">Carbohydrate metabolism</keyword>
<dbReference type="PANTHER" id="PTHR31490">
    <property type="entry name" value="GLYCOSYL HYDROLASE"/>
    <property type="match status" value="1"/>
</dbReference>
<keyword evidence="7" id="KW-0732">Signal</keyword>
<evidence type="ECO:0000256" key="4">
    <source>
        <dbReference type="ARBA" id="ARBA00022651"/>
    </source>
</evidence>
<dbReference type="InterPro" id="IPR008979">
    <property type="entry name" value="Galactose-bd-like_sf"/>
</dbReference>
<dbReference type="Proteomes" id="UP000678393">
    <property type="component" value="Unassembled WGS sequence"/>
</dbReference>
<keyword evidence="10" id="KW-1185">Reference proteome</keyword>
<keyword evidence="6" id="KW-0326">Glycosidase</keyword>
<keyword evidence="4" id="KW-0624">Polysaccharide degradation</keyword>
<dbReference type="EMBL" id="CAJHNH020000739">
    <property type="protein sequence ID" value="CAG5119581.1"/>
    <property type="molecule type" value="Genomic_DNA"/>
</dbReference>
<evidence type="ECO:0000256" key="1">
    <source>
        <dbReference type="ARBA" id="ARBA00000681"/>
    </source>
</evidence>
<dbReference type="GO" id="GO:0031176">
    <property type="term" value="F:endo-1,4-beta-xylanase activity"/>
    <property type="evidence" value="ECO:0007669"/>
    <property type="project" value="UniProtKB-EC"/>
</dbReference>
<dbReference type="InterPro" id="IPR003305">
    <property type="entry name" value="CenC_carb-bd"/>
</dbReference>
<comment type="caution">
    <text evidence="9">The sequence shown here is derived from an EMBL/GenBank/DDBJ whole genome shotgun (WGS) entry which is preliminary data.</text>
</comment>
<dbReference type="GO" id="GO:0045493">
    <property type="term" value="P:xylan catabolic process"/>
    <property type="evidence" value="ECO:0007669"/>
    <property type="project" value="UniProtKB-KW"/>
</dbReference>
<organism evidence="9 10">
    <name type="scientific">Candidula unifasciata</name>
    <dbReference type="NCBI Taxonomy" id="100452"/>
    <lineage>
        <taxon>Eukaryota</taxon>
        <taxon>Metazoa</taxon>
        <taxon>Spiralia</taxon>
        <taxon>Lophotrochozoa</taxon>
        <taxon>Mollusca</taxon>
        <taxon>Gastropoda</taxon>
        <taxon>Heterobranchia</taxon>
        <taxon>Euthyneura</taxon>
        <taxon>Panpulmonata</taxon>
        <taxon>Eupulmonata</taxon>
        <taxon>Stylommatophora</taxon>
        <taxon>Helicina</taxon>
        <taxon>Helicoidea</taxon>
        <taxon>Geomitridae</taxon>
        <taxon>Candidula</taxon>
    </lineage>
</organism>
<protein>
    <recommendedName>
        <fullName evidence="3">endo-1,4-beta-xylanase</fullName>
        <ecNumber evidence="3">3.2.1.8</ecNumber>
    </recommendedName>
</protein>
<feature type="signal peptide" evidence="7">
    <location>
        <begin position="1"/>
        <end position="21"/>
    </location>
</feature>
<dbReference type="Gene3D" id="2.60.120.260">
    <property type="entry name" value="Galactose-binding domain-like"/>
    <property type="match status" value="1"/>
</dbReference>
<comment type="similarity">
    <text evidence="2">Belongs to the glycosyl hydrolase 10 (cellulase F) family.</text>
</comment>
<dbReference type="AlphaFoldDB" id="A0A8S3YW62"/>
<keyword evidence="5" id="KW-0378">Hydrolase</keyword>
<evidence type="ECO:0000256" key="7">
    <source>
        <dbReference type="SAM" id="SignalP"/>
    </source>
</evidence>
<dbReference type="OrthoDB" id="6153739at2759"/>
<reference evidence="9" key="1">
    <citation type="submission" date="2021-04" db="EMBL/GenBank/DDBJ databases">
        <authorList>
            <consortium name="Molecular Ecology Group"/>
        </authorList>
    </citation>
    <scope>NUCLEOTIDE SEQUENCE</scope>
</reference>
<evidence type="ECO:0000256" key="5">
    <source>
        <dbReference type="ARBA" id="ARBA00022801"/>
    </source>
</evidence>
<comment type="catalytic activity">
    <reaction evidence="1">
        <text>Endohydrolysis of (1-&gt;4)-beta-D-xylosidic linkages in xylans.</text>
        <dbReference type="EC" id="3.2.1.8"/>
    </reaction>
</comment>
<evidence type="ECO:0000259" key="8">
    <source>
        <dbReference type="Pfam" id="PF02018"/>
    </source>
</evidence>
<gene>
    <name evidence="9" type="ORF">CUNI_LOCUS5139</name>
</gene>
<feature type="domain" description="CBM-cenC" evidence="8">
    <location>
        <begin position="23"/>
        <end position="157"/>
    </location>
</feature>
<proteinExistence type="inferred from homology"/>
<dbReference type="InterPro" id="IPR044846">
    <property type="entry name" value="GH10"/>
</dbReference>
<sequence length="197" mass="21872">MWHLIDGSFWCVLFISALCSGQDLLTNPSFENGVTGWKGEGFTLQTDTSIAHEGAASALSTDRTQNWQGPTQDIVLTGGSRYEFSAYIQLVDDSPERPDQPVYVRITSSFSNGTTSVLELATRIRVSPRDGWVHLGGTFLYPNNRYVSATLSVEGPAAGVSYYFDDAYLVEIPEYTTWEADANARIEAHRKNNIRFT</sequence>
<evidence type="ECO:0000313" key="9">
    <source>
        <dbReference type="EMBL" id="CAG5119581.1"/>
    </source>
</evidence>
<feature type="non-terminal residue" evidence="9">
    <location>
        <position position="197"/>
    </location>
</feature>
<dbReference type="Pfam" id="PF02018">
    <property type="entry name" value="CBM_4_9"/>
    <property type="match status" value="1"/>
</dbReference>
<evidence type="ECO:0000256" key="2">
    <source>
        <dbReference type="ARBA" id="ARBA00007495"/>
    </source>
</evidence>